<sequence>MSTHATSPASTRHHDEIVVPRGPLIAITLLLILSVLSVAAVRLSGLEIREADAPAVKVRTLRFEDRPDGAVAVLDASNGRVIDQLYGEQGFVRGVMRGLARERKRRGVDSGPAFELIARADGRLTLSDPATGQRIDLESFGPNAREFARLLDAPTQDPAPKAGAGLPPRS</sequence>
<protein>
    <submittedName>
        <fullName evidence="3">Photosynthetic complex assembly protein PuhC</fullName>
    </submittedName>
</protein>
<dbReference type="InterPro" id="IPR017495">
    <property type="entry name" value="PuhC"/>
</dbReference>
<name>A0ABV7H7I7_9BURK</name>
<evidence type="ECO:0000256" key="1">
    <source>
        <dbReference type="SAM" id="MobiDB-lite"/>
    </source>
</evidence>
<keyword evidence="2" id="KW-0812">Transmembrane</keyword>
<feature type="transmembrane region" description="Helical" evidence="2">
    <location>
        <begin position="22"/>
        <end position="41"/>
    </location>
</feature>
<evidence type="ECO:0000256" key="2">
    <source>
        <dbReference type="SAM" id="Phobius"/>
    </source>
</evidence>
<feature type="region of interest" description="Disordered" evidence="1">
    <location>
        <begin position="150"/>
        <end position="170"/>
    </location>
</feature>
<reference evidence="4" key="1">
    <citation type="journal article" date="2019" name="Int. J. Syst. Evol. Microbiol.">
        <title>The Global Catalogue of Microorganisms (GCM) 10K type strain sequencing project: providing services to taxonomists for standard genome sequencing and annotation.</title>
        <authorList>
            <consortium name="The Broad Institute Genomics Platform"/>
            <consortium name="The Broad Institute Genome Sequencing Center for Infectious Disease"/>
            <person name="Wu L."/>
            <person name="Ma J."/>
        </authorList>
    </citation>
    <scope>NUCLEOTIDE SEQUENCE [LARGE SCALE GENOMIC DNA]</scope>
    <source>
        <strain evidence="4">KCTC 52168</strain>
    </source>
</reference>
<dbReference type="NCBIfam" id="TIGR03054">
    <property type="entry name" value="photo_alph_chp1"/>
    <property type="match status" value="1"/>
</dbReference>
<dbReference type="RefSeq" id="WP_377303547.1">
    <property type="nucleotide sequence ID" value="NZ_CP180191.1"/>
</dbReference>
<dbReference type="EMBL" id="JBHRTI010000004">
    <property type="protein sequence ID" value="MFC3147997.1"/>
    <property type="molecule type" value="Genomic_DNA"/>
</dbReference>
<dbReference type="Proteomes" id="UP001595556">
    <property type="component" value="Unassembled WGS sequence"/>
</dbReference>
<keyword evidence="4" id="KW-1185">Reference proteome</keyword>
<keyword evidence="2" id="KW-1133">Transmembrane helix</keyword>
<evidence type="ECO:0000313" key="4">
    <source>
        <dbReference type="Proteomes" id="UP001595556"/>
    </source>
</evidence>
<evidence type="ECO:0000313" key="3">
    <source>
        <dbReference type="EMBL" id="MFC3147997.1"/>
    </source>
</evidence>
<comment type="caution">
    <text evidence="3">The sequence shown here is derived from an EMBL/GenBank/DDBJ whole genome shotgun (WGS) entry which is preliminary data.</text>
</comment>
<gene>
    <name evidence="3" type="primary">puhC</name>
    <name evidence="3" type="ORF">ACFOEN_10110</name>
</gene>
<organism evidence="3 4">
    <name type="scientific">Piscinibacterium candidicorallinum</name>
    <dbReference type="NCBI Taxonomy" id="1793872"/>
    <lineage>
        <taxon>Bacteria</taxon>
        <taxon>Pseudomonadati</taxon>
        <taxon>Pseudomonadota</taxon>
        <taxon>Betaproteobacteria</taxon>
        <taxon>Burkholderiales</taxon>
        <taxon>Piscinibacterium</taxon>
    </lineage>
</organism>
<keyword evidence="2" id="KW-0472">Membrane</keyword>
<accession>A0ABV7H7I7</accession>
<proteinExistence type="predicted"/>